<dbReference type="InterPro" id="IPR036259">
    <property type="entry name" value="MFS_trans_sf"/>
</dbReference>
<dbReference type="EMBL" id="KN822340">
    <property type="protein sequence ID" value="KIM50728.1"/>
    <property type="molecule type" value="Genomic_DNA"/>
</dbReference>
<accession>A0A0C2YLW3</accession>
<evidence type="ECO:0000313" key="2">
    <source>
        <dbReference type="EMBL" id="KIM50728.1"/>
    </source>
</evidence>
<evidence type="ECO:0000256" key="1">
    <source>
        <dbReference type="SAM" id="Phobius"/>
    </source>
</evidence>
<keyword evidence="3" id="KW-1185">Reference proteome</keyword>
<evidence type="ECO:0000313" key="3">
    <source>
        <dbReference type="Proteomes" id="UP000053989"/>
    </source>
</evidence>
<reference evidence="3" key="2">
    <citation type="submission" date="2015-01" db="EMBL/GenBank/DDBJ databases">
        <title>Evolutionary Origins and Diversification of the Mycorrhizal Mutualists.</title>
        <authorList>
            <consortium name="DOE Joint Genome Institute"/>
            <consortium name="Mycorrhizal Genomics Consortium"/>
            <person name="Kohler A."/>
            <person name="Kuo A."/>
            <person name="Nagy L.G."/>
            <person name="Floudas D."/>
            <person name="Copeland A."/>
            <person name="Barry K.W."/>
            <person name="Cichocki N."/>
            <person name="Veneault-Fourrey C."/>
            <person name="LaButti K."/>
            <person name="Lindquist E.A."/>
            <person name="Lipzen A."/>
            <person name="Lundell T."/>
            <person name="Morin E."/>
            <person name="Murat C."/>
            <person name="Riley R."/>
            <person name="Ohm R."/>
            <person name="Sun H."/>
            <person name="Tunlid A."/>
            <person name="Henrissat B."/>
            <person name="Grigoriev I.V."/>
            <person name="Hibbett D.S."/>
            <person name="Martin F."/>
        </authorList>
    </citation>
    <scope>NUCLEOTIDE SEQUENCE [LARGE SCALE GENOMIC DNA]</scope>
    <source>
        <strain evidence="3">Foug A</strain>
    </source>
</reference>
<dbReference type="OrthoDB" id="2985014at2759"/>
<feature type="transmembrane region" description="Helical" evidence="1">
    <location>
        <begin position="59"/>
        <end position="77"/>
    </location>
</feature>
<dbReference type="Proteomes" id="UP000053989">
    <property type="component" value="Unassembled WGS sequence"/>
</dbReference>
<evidence type="ECO:0008006" key="4">
    <source>
        <dbReference type="Google" id="ProtNLM"/>
    </source>
</evidence>
<feature type="transmembrane region" description="Helical" evidence="1">
    <location>
        <begin position="27"/>
        <end position="47"/>
    </location>
</feature>
<dbReference type="SUPFAM" id="SSF103473">
    <property type="entry name" value="MFS general substrate transporter"/>
    <property type="match status" value="1"/>
</dbReference>
<reference evidence="2 3" key="1">
    <citation type="submission" date="2014-04" db="EMBL/GenBank/DDBJ databases">
        <authorList>
            <consortium name="DOE Joint Genome Institute"/>
            <person name="Kuo A."/>
            <person name="Kohler A."/>
            <person name="Nagy L.G."/>
            <person name="Floudas D."/>
            <person name="Copeland A."/>
            <person name="Barry K.W."/>
            <person name="Cichocki N."/>
            <person name="Veneault-Fourrey C."/>
            <person name="LaButti K."/>
            <person name="Lindquist E.A."/>
            <person name="Lipzen A."/>
            <person name="Lundell T."/>
            <person name="Morin E."/>
            <person name="Murat C."/>
            <person name="Sun H."/>
            <person name="Tunlid A."/>
            <person name="Henrissat B."/>
            <person name="Grigoriev I.V."/>
            <person name="Hibbett D.S."/>
            <person name="Martin F."/>
            <person name="Nordberg H.P."/>
            <person name="Cantor M.N."/>
            <person name="Hua S.X."/>
        </authorList>
    </citation>
    <scope>NUCLEOTIDE SEQUENCE [LARGE SCALE GENOMIC DNA]</scope>
    <source>
        <strain evidence="2 3">Foug A</strain>
    </source>
</reference>
<proteinExistence type="predicted"/>
<keyword evidence="1" id="KW-1133">Transmembrane helix</keyword>
<dbReference type="HOGENOM" id="CLU_2596781_0_0_1"/>
<dbReference type="STRING" id="1036808.A0A0C2YLW3"/>
<keyword evidence="1" id="KW-0472">Membrane</keyword>
<protein>
    <recommendedName>
        <fullName evidence="4">Major facilitator superfamily (MFS) profile domain-containing protein</fullName>
    </recommendedName>
</protein>
<gene>
    <name evidence="2" type="ORF">SCLCIDRAFT_1225170</name>
</gene>
<name>A0A0C2YLW3_9AGAM</name>
<keyword evidence="1" id="KW-0812">Transmembrane</keyword>
<sequence>MAQSPVSFVITMAWLSNSISDSSSKRAVAIAFVNSFSCLGDIGGSYLWIASWGPSYSKSYVICILAAVITTTMLWVYRSHLVRLNKAARIPL</sequence>
<dbReference type="InParanoid" id="A0A0C2YLW3"/>
<organism evidence="2 3">
    <name type="scientific">Scleroderma citrinum Foug A</name>
    <dbReference type="NCBI Taxonomy" id="1036808"/>
    <lineage>
        <taxon>Eukaryota</taxon>
        <taxon>Fungi</taxon>
        <taxon>Dikarya</taxon>
        <taxon>Basidiomycota</taxon>
        <taxon>Agaricomycotina</taxon>
        <taxon>Agaricomycetes</taxon>
        <taxon>Agaricomycetidae</taxon>
        <taxon>Boletales</taxon>
        <taxon>Sclerodermatineae</taxon>
        <taxon>Sclerodermataceae</taxon>
        <taxon>Scleroderma</taxon>
    </lineage>
</organism>
<dbReference type="AlphaFoldDB" id="A0A0C2YLW3"/>